<gene>
    <name evidence="1" type="ORF">HAP41_0000049465</name>
</gene>
<geneLocation type="plasmid" evidence="1 2">
    <name>pBb1S5b</name>
</geneLocation>
<reference evidence="1" key="2">
    <citation type="submission" date="2022-04" db="EMBL/GenBank/DDBJ databases">
        <authorList>
            <person name="Bromfield E.S.P."/>
            <person name="Cloutier S."/>
        </authorList>
    </citation>
    <scope>NUCLEOTIDE SEQUENCE</scope>
    <source>
        <strain evidence="1">1S5</strain>
        <plasmid evidence="1">pBb1S5b</plasmid>
    </source>
</reference>
<proteinExistence type="predicted"/>
<evidence type="ECO:0000313" key="1">
    <source>
        <dbReference type="EMBL" id="UPT92479.1"/>
    </source>
</evidence>
<sequence length="222" mass="24947">MTGARKAGAFIADAQERRVAQSILDLWSAELAASSQAPLGEFESVLLAPFDATQKRDERDEAAAANNKDDQHALIRLAAMARQWRDSDKQSGYLLTGATIEEAARFKNRDRNLDMFIKASEDARERRKRNIAYAVLTALAVLGSLATVFISQFFALPQTSKSWIHTIKVTTSSETQIQRLWWLELSQPWSPPYDFSGTEKLANIHYPELELKAGMSRVLLNF</sequence>
<dbReference type="EMBL" id="CP096257">
    <property type="protein sequence ID" value="UPT92479.1"/>
    <property type="molecule type" value="Genomic_DNA"/>
</dbReference>
<reference evidence="1" key="1">
    <citation type="journal article" date="2017" name="Syst. Appl. Microbiol.">
        <title>Soybeans inoculated with root zone soils of Canadian native legumes harbour diverse and novel Bradyrhizobium spp. that possess agricultural potential.</title>
        <authorList>
            <person name="Bromfield E.S.P."/>
            <person name="Cloutier S."/>
            <person name="Tambong J.T."/>
            <person name="Tran Thi T.V."/>
        </authorList>
    </citation>
    <scope>NUCLEOTIDE SEQUENCE</scope>
    <source>
        <strain evidence="1">1S5</strain>
    </source>
</reference>
<evidence type="ECO:0000313" key="2">
    <source>
        <dbReference type="Proteomes" id="UP000551709"/>
    </source>
</evidence>
<protein>
    <submittedName>
        <fullName evidence="1">Uncharacterized protein</fullName>
    </submittedName>
</protein>
<keyword evidence="1" id="KW-0614">Plasmid</keyword>
<dbReference type="AlphaFoldDB" id="A0A8T5VSJ6"/>
<accession>A0A8T5VSJ6</accession>
<dbReference type="RefSeq" id="WP_166107158.1">
    <property type="nucleotide sequence ID" value="NZ_CP096257.1"/>
</dbReference>
<dbReference type="Proteomes" id="UP000551709">
    <property type="component" value="Plasmid pBb1S5b"/>
</dbReference>
<name>A0A8T5VSJ6_9BRAD</name>
<organism evidence="1 2">
    <name type="scientific">Bradyrhizobium barranii subsp. apii</name>
    <dbReference type="NCBI Taxonomy" id="2819348"/>
    <lineage>
        <taxon>Bacteria</taxon>
        <taxon>Pseudomonadati</taxon>
        <taxon>Pseudomonadota</taxon>
        <taxon>Alphaproteobacteria</taxon>
        <taxon>Hyphomicrobiales</taxon>
        <taxon>Nitrobacteraceae</taxon>
        <taxon>Bradyrhizobium</taxon>
        <taxon>Bradyrhizobium barranii</taxon>
    </lineage>
</organism>